<evidence type="ECO:0000256" key="3">
    <source>
        <dbReference type="SAM" id="Phobius"/>
    </source>
</evidence>
<dbReference type="Gene3D" id="3.30.420.10">
    <property type="entry name" value="Ribonuclease H-like superfamily/Ribonuclease H"/>
    <property type="match status" value="1"/>
</dbReference>
<keyword evidence="3" id="KW-1133">Transmembrane helix</keyword>
<gene>
    <name evidence="5" type="ORF">Tco_0703623</name>
</gene>
<feature type="compositionally biased region" description="Polar residues" evidence="2">
    <location>
        <begin position="1213"/>
        <end position="1226"/>
    </location>
</feature>
<keyword evidence="6" id="KW-1185">Reference proteome</keyword>
<dbReference type="EMBL" id="BQNB010009956">
    <property type="protein sequence ID" value="GJS70782.1"/>
    <property type="molecule type" value="Genomic_DNA"/>
</dbReference>
<protein>
    <submittedName>
        <fullName evidence="5">Ribonuclease H-like domain-containing protein</fullName>
    </submittedName>
</protein>
<dbReference type="InterPro" id="IPR036397">
    <property type="entry name" value="RNaseH_sf"/>
</dbReference>
<dbReference type="InterPro" id="IPR039537">
    <property type="entry name" value="Retrotran_Ty1/copia-like"/>
</dbReference>
<dbReference type="Pfam" id="PF00665">
    <property type="entry name" value="rve"/>
    <property type="match status" value="1"/>
</dbReference>
<dbReference type="PROSITE" id="PS50994">
    <property type="entry name" value="INTEGRASE"/>
    <property type="match status" value="1"/>
</dbReference>
<keyword evidence="3" id="KW-0472">Membrane</keyword>
<feature type="region of interest" description="Disordered" evidence="2">
    <location>
        <begin position="480"/>
        <end position="525"/>
    </location>
</feature>
<dbReference type="InterPro" id="IPR025724">
    <property type="entry name" value="GAG-pre-integrase_dom"/>
</dbReference>
<feature type="region of interest" description="Disordered" evidence="2">
    <location>
        <begin position="1209"/>
        <end position="1231"/>
    </location>
</feature>
<reference evidence="5" key="1">
    <citation type="journal article" date="2022" name="Int. J. Mol. Sci.">
        <title>Draft Genome of Tanacetum Coccineum: Genomic Comparison of Closely Related Tanacetum-Family Plants.</title>
        <authorList>
            <person name="Yamashiro T."/>
            <person name="Shiraishi A."/>
            <person name="Nakayama K."/>
            <person name="Satake H."/>
        </authorList>
    </citation>
    <scope>NUCLEOTIDE SEQUENCE</scope>
</reference>
<feature type="transmembrane region" description="Helical" evidence="3">
    <location>
        <begin position="1320"/>
        <end position="1341"/>
    </location>
</feature>
<keyword evidence="1" id="KW-0645">Protease</keyword>
<evidence type="ECO:0000256" key="1">
    <source>
        <dbReference type="ARBA" id="ARBA00022670"/>
    </source>
</evidence>
<evidence type="ECO:0000313" key="6">
    <source>
        <dbReference type="Proteomes" id="UP001151760"/>
    </source>
</evidence>
<feature type="transmembrane region" description="Helical" evidence="3">
    <location>
        <begin position="1282"/>
        <end position="1308"/>
    </location>
</feature>
<evidence type="ECO:0000313" key="5">
    <source>
        <dbReference type="EMBL" id="GJS70782.1"/>
    </source>
</evidence>
<comment type="caution">
    <text evidence="5">The sequence shown here is derived from an EMBL/GenBank/DDBJ whole genome shotgun (WGS) entry which is preliminary data.</text>
</comment>
<keyword evidence="3" id="KW-0812">Transmembrane</keyword>
<dbReference type="SUPFAM" id="SSF53098">
    <property type="entry name" value="Ribonuclease H-like"/>
    <property type="match status" value="1"/>
</dbReference>
<dbReference type="InterPro" id="IPR001584">
    <property type="entry name" value="Integrase_cat-core"/>
</dbReference>
<evidence type="ECO:0000259" key="4">
    <source>
        <dbReference type="PROSITE" id="PS50994"/>
    </source>
</evidence>
<dbReference type="Pfam" id="PF25597">
    <property type="entry name" value="SH3_retrovirus"/>
    <property type="match status" value="1"/>
</dbReference>
<evidence type="ECO:0000256" key="2">
    <source>
        <dbReference type="SAM" id="MobiDB-lite"/>
    </source>
</evidence>
<dbReference type="InterPro" id="IPR057670">
    <property type="entry name" value="SH3_retrovirus"/>
</dbReference>
<dbReference type="InterPro" id="IPR054722">
    <property type="entry name" value="PolX-like_BBD"/>
</dbReference>
<dbReference type="Pfam" id="PF22936">
    <property type="entry name" value="Pol_BBD"/>
    <property type="match status" value="1"/>
</dbReference>
<proteinExistence type="predicted"/>
<keyword evidence="1" id="KW-0378">Hydrolase</keyword>
<reference evidence="5" key="2">
    <citation type="submission" date="2022-01" db="EMBL/GenBank/DDBJ databases">
        <authorList>
            <person name="Yamashiro T."/>
            <person name="Shiraishi A."/>
            <person name="Satake H."/>
            <person name="Nakayama K."/>
        </authorList>
    </citation>
    <scope>NUCLEOTIDE SEQUENCE</scope>
</reference>
<dbReference type="Pfam" id="PF13976">
    <property type="entry name" value="gag_pre-integrs"/>
    <property type="match status" value="1"/>
</dbReference>
<feature type="region of interest" description="Disordered" evidence="2">
    <location>
        <begin position="1161"/>
        <end position="1195"/>
    </location>
</feature>
<accession>A0ABQ4Y189</accession>
<dbReference type="PANTHER" id="PTHR42648">
    <property type="entry name" value="TRANSPOSASE, PUTATIVE-RELATED"/>
    <property type="match status" value="1"/>
</dbReference>
<organism evidence="5 6">
    <name type="scientific">Tanacetum coccineum</name>
    <dbReference type="NCBI Taxonomy" id="301880"/>
    <lineage>
        <taxon>Eukaryota</taxon>
        <taxon>Viridiplantae</taxon>
        <taxon>Streptophyta</taxon>
        <taxon>Embryophyta</taxon>
        <taxon>Tracheophyta</taxon>
        <taxon>Spermatophyta</taxon>
        <taxon>Magnoliopsida</taxon>
        <taxon>eudicotyledons</taxon>
        <taxon>Gunneridae</taxon>
        <taxon>Pentapetalae</taxon>
        <taxon>asterids</taxon>
        <taxon>campanulids</taxon>
        <taxon>Asterales</taxon>
        <taxon>Asteraceae</taxon>
        <taxon>Asteroideae</taxon>
        <taxon>Anthemideae</taxon>
        <taxon>Anthemidinae</taxon>
        <taxon>Tanacetum</taxon>
    </lineage>
</organism>
<name>A0ABQ4Y189_9ASTR</name>
<sequence>MSEDEMRPLCNSQCLRTGNSPKRWGKDAKGKYNCSSHVSLDEHVVDIWMAVKARTNDDINLKFLRALPSSWSQVALALKTRGGLESMSFDDLYNKLRSLELDVRIGHSYGVKVAAAPTHSAFIGAASSGSKLNYSNQQSIVPPVSQTSGRSDSIMECVLHSFVAENEPDQDMIYEDFDQVDQLEMEELDLKWQMAMLSLRINRFEKKAGRKMNYNNQQPARFDRRKVRCYKCLQLDIAREWNVKTVDDNARYSAFKVTELKTDEPNSFGLCCSMVNWSDHAAENKTGEVEKVYGMMAGLHADNGGADVSDATAEFAMMGISPKAQNEKKEWEVKFEATLARFEKWKNLLRTINLFTMVLSWLGYVEFLPPSLERYMPTPYKTKDIPPAVDIQTLPESDVEDPNSTTGSPSFSCSENVKSPRIICNKSGVNNRKVCKNNFVRVKKCFVCGSKLHLIKDCDFYNCVDSVPCKSKAASVSAGSRISPASVPAGRSDSAASRNRPAVHSAGAPNHAGWSKRPATVSAGRPGSAGWLNPAARPYFRPSSVYFNTPTNLYDPMFMDKGRWDTAGDPSTDNDIGIVDSGCSRSMTGNKEKLADFVPIKGGIVKFGGGDGRISGKGTIRTSKLDFENVYYVEELQHFNLFSVSQICDKKNKVLFTDTDCLVLSEEFQLPDASQVVLRIPRKHDLYTFHISDLQPEQKVTCLVAKASLDESTRWHRRMAHVNFKTINKLAKEGLVDGLPLKVFTNEHNCVACNKGKQHKASYKHISAVRFITDTLQLLHMDLFGPTNIRSIDQKYYSLVVTDDFSRFSWTFFLGTKDETFYVLKEFITLIENQLNKKVKGIRCDNGTEFKNAKLIELCGEKGIKRDYSNPRTPQQNGVAERKNRTLIEAARTMLADSKLPTMFWTEAVSTACYVLNRVSITNPHNKTPYELISGKVPQIGHLKPFGCQVTILNTSDYLGKFEGKADDGYLVGYASNSKAYRVYNLPNKRVEETLNLRFLEDKPNVQGIGHEWYFDLDYLTDSLGYTRFKTDTPAGTYGTNINAGTQDHDSDSEVDEQVIVVPSFPSNRFAGPSSSNGPRIMERNADYAEELAKLQRQEYEAKDAAARYGYLFSQATAEILCQAEADIRTQGVSAVQDPAGIDSAVKDSAGVDSAVRVPSGIVSADSDPAGGNPADSFPPAGSVESADESNPAVSSSVSADLNSVYADESTLPPGQQLGTSENTTRFPVPSDKPTSIVKALEIMIGLMLCAEEMQQLSSNPAKASSLYLIPADRLDSAVCTMVLLVVILPAGRMVSAGWSMVLLVVILPAGRMVSAGWSMVLLVVIVPAGFFVPAGSYGLLSNPAGGTMYLLPDACVLVTYQATRHISILLIDLVLLISLRLVTAG</sequence>
<feature type="domain" description="Integrase catalytic" evidence="4">
    <location>
        <begin position="771"/>
        <end position="937"/>
    </location>
</feature>
<dbReference type="InterPro" id="IPR012337">
    <property type="entry name" value="RNaseH-like_sf"/>
</dbReference>
<dbReference type="PANTHER" id="PTHR42648:SF32">
    <property type="entry name" value="RIBONUCLEASE H-LIKE DOMAIN, GAG-PRE-INTEGRASE DOMAIN PROTEIN-RELATED"/>
    <property type="match status" value="1"/>
</dbReference>
<feature type="transmembrane region" description="Helical" evidence="3">
    <location>
        <begin position="1367"/>
        <end position="1384"/>
    </location>
</feature>
<dbReference type="Proteomes" id="UP001151760">
    <property type="component" value="Unassembled WGS sequence"/>
</dbReference>